<dbReference type="PANTHER" id="PTHR35010">
    <property type="entry name" value="BLL4672 PROTEIN-RELATED"/>
    <property type="match status" value="1"/>
</dbReference>
<organism evidence="2 3">
    <name type="scientific">Nocardia aurantiaca</name>
    <dbReference type="NCBI Taxonomy" id="2675850"/>
    <lineage>
        <taxon>Bacteria</taxon>
        <taxon>Bacillati</taxon>
        <taxon>Actinomycetota</taxon>
        <taxon>Actinomycetes</taxon>
        <taxon>Mycobacteriales</taxon>
        <taxon>Nocardiaceae</taxon>
        <taxon>Nocardia</taxon>
    </lineage>
</organism>
<dbReference type="Pfam" id="PF17765">
    <property type="entry name" value="MLTR_LBD"/>
    <property type="match status" value="1"/>
</dbReference>
<dbReference type="SUPFAM" id="SSF47413">
    <property type="entry name" value="lambda repressor-like DNA-binding domains"/>
    <property type="match status" value="1"/>
</dbReference>
<gene>
    <name evidence="2" type="ORF">GLP40_09965</name>
</gene>
<dbReference type="CDD" id="cd00093">
    <property type="entry name" value="HTH_XRE"/>
    <property type="match status" value="1"/>
</dbReference>
<comment type="caution">
    <text evidence="2">The sequence shown here is derived from an EMBL/GenBank/DDBJ whole genome shotgun (WGS) entry which is preliminary data.</text>
</comment>
<dbReference type="Proteomes" id="UP000432464">
    <property type="component" value="Unassembled WGS sequence"/>
</dbReference>
<dbReference type="PROSITE" id="PS50943">
    <property type="entry name" value="HTH_CROC1"/>
    <property type="match status" value="1"/>
</dbReference>
<evidence type="ECO:0000313" key="2">
    <source>
        <dbReference type="EMBL" id="MTE13099.1"/>
    </source>
</evidence>
<dbReference type="Gene3D" id="3.30.450.180">
    <property type="match status" value="1"/>
</dbReference>
<reference evidence="2 3" key="1">
    <citation type="submission" date="2019-11" db="EMBL/GenBank/DDBJ databases">
        <title>Nocardia sp. nov. CT2-14 isolated from soil.</title>
        <authorList>
            <person name="Kanchanasin P."/>
            <person name="Tanasupawat S."/>
            <person name="Yuki M."/>
            <person name="Kudo T."/>
        </authorList>
    </citation>
    <scope>NUCLEOTIDE SEQUENCE [LARGE SCALE GENOMIC DNA]</scope>
    <source>
        <strain evidence="2 3">CT2-14</strain>
    </source>
</reference>
<name>A0A6I3KZT6_9NOCA</name>
<evidence type="ECO:0000313" key="3">
    <source>
        <dbReference type="Proteomes" id="UP000432464"/>
    </source>
</evidence>
<dbReference type="InterPro" id="IPR001387">
    <property type="entry name" value="Cro/C1-type_HTH"/>
</dbReference>
<dbReference type="InterPro" id="IPR041413">
    <property type="entry name" value="MLTR_LBD"/>
</dbReference>
<accession>A0A6I3KZT6</accession>
<dbReference type="Gene3D" id="1.10.260.40">
    <property type="entry name" value="lambda repressor-like DNA-binding domains"/>
    <property type="match status" value="1"/>
</dbReference>
<evidence type="ECO:0000259" key="1">
    <source>
        <dbReference type="PROSITE" id="PS50943"/>
    </source>
</evidence>
<dbReference type="SMART" id="SM00530">
    <property type="entry name" value="HTH_XRE"/>
    <property type="match status" value="1"/>
</dbReference>
<dbReference type="AlphaFoldDB" id="A0A6I3KZT6"/>
<dbReference type="PANTHER" id="PTHR35010:SF2">
    <property type="entry name" value="BLL4672 PROTEIN"/>
    <property type="match status" value="1"/>
</dbReference>
<protein>
    <submittedName>
        <fullName evidence="2">Helix-turn-helix domain-containing protein</fullName>
    </submittedName>
</protein>
<dbReference type="InterPro" id="IPR010982">
    <property type="entry name" value="Lambda_DNA-bd_dom_sf"/>
</dbReference>
<dbReference type="Pfam" id="PF13560">
    <property type="entry name" value="HTH_31"/>
    <property type="match status" value="1"/>
</dbReference>
<dbReference type="EMBL" id="WMBB01000004">
    <property type="protein sequence ID" value="MTE13099.1"/>
    <property type="molecule type" value="Genomic_DNA"/>
</dbReference>
<keyword evidence="3" id="KW-1185">Reference proteome</keyword>
<feature type="domain" description="HTH cro/C1-type" evidence="1">
    <location>
        <begin position="82"/>
        <end position="130"/>
    </location>
</feature>
<sequence length="322" mass="36605">MQSALWSVAGGGSTGSTLPLWFSWYPGSHSPKPWRSFKGILLAVNAGYSASGEIEADDQLLAPNLADFLRTHRTARRPDYPRGLSRPALAAACDVSASYIAQIEQREKTSPSPEVVDAIARALRLTPAERQHMHNLAAPKTSGPRTHSPLSVAEMRELITEDLRAAADDLTPHLSGYVDERWNVLWANQIYEAAYPRLLEVVNILVWFFLVPESRDVMMEWEDEARLTVNWFRWHMGRYQNPQWALDLLRQLSSCEAFRTMYLAERVDFDRHQPLMHLRDPDTREPYSVRVRITDIPGVDTPFQWFIGIKLPFSGPPSLPAQ</sequence>
<dbReference type="GO" id="GO:0003677">
    <property type="term" value="F:DNA binding"/>
    <property type="evidence" value="ECO:0007669"/>
    <property type="project" value="InterPro"/>
</dbReference>
<proteinExistence type="predicted"/>